<protein>
    <recommendedName>
        <fullName evidence="3">DUF4157 domain-containing protein</fullName>
    </recommendedName>
</protein>
<comment type="caution">
    <text evidence="1">The sequence shown here is derived from an EMBL/GenBank/DDBJ whole genome shotgun (WGS) entry which is preliminary data.</text>
</comment>
<dbReference type="AlphaFoldDB" id="A0A9X1S747"/>
<accession>A0A9X1S747</accession>
<organism evidence="1 2">
    <name type="scientific">Arthrobacter gengyunqii</name>
    <dbReference type="NCBI Taxonomy" id="2886940"/>
    <lineage>
        <taxon>Bacteria</taxon>
        <taxon>Bacillati</taxon>
        <taxon>Actinomycetota</taxon>
        <taxon>Actinomycetes</taxon>
        <taxon>Micrococcales</taxon>
        <taxon>Micrococcaceae</taxon>
        <taxon>Arthrobacter</taxon>
    </lineage>
</organism>
<sequence>MKVDLRRLLNTLNLTTPAGLLLARAGGCPVEHGPDGLLLAGGWTFPLPKAAAFTVGNVILYRDRVARSFLPGPDGPSALLRHEARHAGQYAGLGMAFLPLYFLAAGLSKLRTGDPASGNVFERLAGLEDGGYQ</sequence>
<evidence type="ECO:0008006" key="3">
    <source>
        <dbReference type="Google" id="ProtNLM"/>
    </source>
</evidence>
<evidence type="ECO:0000313" key="2">
    <source>
        <dbReference type="Proteomes" id="UP001139264"/>
    </source>
</evidence>
<gene>
    <name evidence="1" type="ORF">LJ751_10870</name>
</gene>
<reference evidence="1" key="1">
    <citation type="submission" date="2021-10" db="EMBL/GenBank/DDBJ databases">
        <title>Novel species in genus Arthrobacter.</title>
        <authorList>
            <person name="Liu Y."/>
        </authorList>
    </citation>
    <scope>NUCLEOTIDE SEQUENCE</scope>
    <source>
        <strain evidence="1">Zg-Y809</strain>
    </source>
</reference>
<proteinExistence type="predicted"/>
<dbReference type="Proteomes" id="UP001139264">
    <property type="component" value="Unassembled WGS sequence"/>
</dbReference>
<evidence type="ECO:0000313" key="1">
    <source>
        <dbReference type="EMBL" id="MCC3269861.1"/>
    </source>
</evidence>
<name>A0A9X1S747_9MICC</name>
<dbReference type="EMBL" id="JAJFZP010000008">
    <property type="protein sequence ID" value="MCC3269861.1"/>
    <property type="molecule type" value="Genomic_DNA"/>
</dbReference>